<dbReference type="Proteomes" id="UP000664859">
    <property type="component" value="Unassembled WGS sequence"/>
</dbReference>
<protein>
    <submittedName>
        <fullName evidence="1">Uncharacterized protein</fullName>
    </submittedName>
</protein>
<proteinExistence type="predicted"/>
<dbReference type="EMBL" id="JAFCMP010000024">
    <property type="protein sequence ID" value="KAG5191030.1"/>
    <property type="molecule type" value="Genomic_DNA"/>
</dbReference>
<organism evidence="1 2">
    <name type="scientific">Tribonema minus</name>
    <dbReference type="NCBI Taxonomy" id="303371"/>
    <lineage>
        <taxon>Eukaryota</taxon>
        <taxon>Sar</taxon>
        <taxon>Stramenopiles</taxon>
        <taxon>Ochrophyta</taxon>
        <taxon>PX clade</taxon>
        <taxon>Xanthophyceae</taxon>
        <taxon>Tribonematales</taxon>
        <taxon>Tribonemataceae</taxon>
        <taxon>Tribonema</taxon>
    </lineage>
</organism>
<reference evidence="1" key="1">
    <citation type="submission" date="2021-02" db="EMBL/GenBank/DDBJ databases">
        <title>First Annotated Genome of the Yellow-green Alga Tribonema minus.</title>
        <authorList>
            <person name="Mahan K.M."/>
        </authorList>
    </citation>
    <scope>NUCLEOTIDE SEQUENCE</scope>
    <source>
        <strain evidence="1">UTEX B ZZ1240</strain>
    </source>
</reference>
<sequence>MDDATSEALVVSMLRAFPDDASIQALRALRAVVAANRGSQIAALQLWERLHAAHVSEAIVAALRVDVTQPGLQMVGTGAVSTLAQCLGGTPAVQQLLDAGAGDVLIKVLAASTAAYICAAATLSALAMLARNGGGAASERLLAAGADEAIMAAVAKHCEIEEGGTARRAHVLWSAASAVAALAAHSPANGARFCAAGAAAAAVRAVQLSLDAQEAQQLDGTAHLLRDFGLEAIGALAAAGDAARSGSEPGSESVALVEAGAREAATAALNALLAEPCGTIYGVDDKSLLWALHAIYQRADAEQSIDAVLECAAADAAAVEARLVAAGACEAVLGVMNVLVKPRPVPSWHFNDSALRAAVDAVAALSGGAAAAARLRAIGAGDAVAAAAAMSRCAEGSLLGSTAQLARLRLTAAPPPPAGSDRDSAA</sequence>
<comment type="caution">
    <text evidence="1">The sequence shown here is derived from an EMBL/GenBank/DDBJ whole genome shotgun (WGS) entry which is preliminary data.</text>
</comment>
<gene>
    <name evidence="1" type="ORF">JKP88DRAFT_275082</name>
</gene>
<evidence type="ECO:0000313" key="2">
    <source>
        <dbReference type="Proteomes" id="UP000664859"/>
    </source>
</evidence>
<evidence type="ECO:0000313" key="1">
    <source>
        <dbReference type="EMBL" id="KAG5191030.1"/>
    </source>
</evidence>
<dbReference type="AlphaFoldDB" id="A0A835ZGT2"/>
<keyword evidence="2" id="KW-1185">Reference proteome</keyword>
<accession>A0A835ZGT2</accession>
<name>A0A835ZGT2_9STRA</name>